<dbReference type="Gene3D" id="3.40.50.620">
    <property type="entry name" value="HUPs"/>
    <property type="match status" value="1"/>
</dbReference>
<dbReference type="InterPro" id="IPR014729">
    <property type="entry name" value="Rossmann-like_a/b/a_fold"/>
</dbReference>
<dbReference type="STRING" id="317018.AVL63_11555"/>
<dbReference type="InterPro" id="IPR006015">
    <property type="entry name" value="Universal_stress_UspA"/>
</dbReference>
<dbReference type="OrthoDB" id="5419113at2"/>
<proteinExistence type="inferred from homology"/>
<sequence length="121" mass="12595">MTVLVAGTDTAEGQAAYAYALQEAARRGEELLYFGLSGEQPSPQTAAEAGVQQSYAQPDARGKDAIGDLLDTAERTGASVIVVGIRQRTPASKFIMGSAAQQIILQANTPVLCVKPGMNPS</sequence>
<evidence type="ECO:0000256" key="2">
    <source>
        <dbReference type="SAM" id="MobiDB-lite"/>
    </source>
</evidence>
<comment type="caution">
    <text evidence="4">The sequence shown here is derived from an EMBL/GenBank/DDBJ whole genome shotgun (WGS) entry which is preliminary data.</text>
</comment>
<feature type="domain" description="UspA" evidence="3">
    <location>
        <begin position="64"/>
        <end position="115"/>
    </location>
</feature>
<evidence type="ECO:0000313" key="4">
    <source>
        <dbReference type="EMBL" id="KUG59724.1"/>
    </source>
</evidence>
<dbReference type="InterPro" id="IPR006016">
    <property type="entry name" value="UspA"/>
</dbReference>
<name>A0A0W8IIB5_9MICC</name>
<gene>
    <name evidence="4" type="ORF">AVL63_11555</name>
</gene>
<dbReference type="CDD" id="cd00293">
    <property type="entry name" value="USP-like"/>
    <property type="match status" value="1"/>
</dbReference>
<evidence type="ECO:0000256" key="1">
    <source>
        <dbReference type="ARBA" id="ARBA00008791"/>
    </source>
</evidence>
<evidence type="ECO:0000313" key="5">
    <source>
        <dbReference type="Proteomes" id="UP000054023"/>
    </source>
</evidence>
<dbReference type="Pfam" id="PF00582">
    <property type="entry name" value="Usp"/>
    <property type="match status" value="1"/>
</dbReference>
<evidence type="ECO:0000259" key="3">
    <source>
        <dbReference type="Pfam" id="PF00582"/>
    </source>
</evidence>
<accession>A0A0W8IIB5</accession>
<dbReference type="RefSeq" id="WP_058887957.1">
    <property type="nucleotide sequence ID" value="NZ_LQBM01000002.1"/>
</dbReference>
<protein>
    <submittedName>
        <fullName evidence="4">Universal stress protein UspA</fullName>
    </submittedName>
</protein>
<dbReference type="EMBL" id="LQBM01000002">
    <property type="protein sequence ID" value="KUG59724.1"/>
    <property type="molecule type" value="Genomic_DNA"/>
</dbReference>
<dbReference type="Proteomes" id="UP000054023">
    <property type="component" value="Unassembled WGS sequence"/>
</dbReference>
<dbReference type="AlphaFoldDB" id="A0A0W8IIB5"/>
<comment type="similarity">
    <text evidence="1">Belongs to the universal stress protein A family.</text>
</comment>
<organism evidence="4 5">
    <name type="scientific">Nesterenkonia jeotgali</name>
    <dbReference type="NCBI Taxonomy" id="317018"/>
    <lineage>
        <taxon>Bacteria</taxon>
        <taxon>Bacillati</taxon>
        <taxon>Actinomycetota</taxon>
        <taxon>Actinomycetes</taxon>
        <taxon>Micrococcales</taxon>
        <taxon>Micrococcaceae</taxon>
        <taxon>Nesterenkonia</taxon>
    </lineage>
</organism>
<keyword evidence="5" id="KW-1185">Reference proteome</keyword>
<reference evidence="5" key="1">
    <citation type="submission" date="2015-12" db="EMBL/GenBank/DDBJ databases">
        <authorList>
            <person name="Nair G.R."/>
            <person name="Kaur G."/>
            <person name="Mayilraj S."/>
        </authorList>
    </citation>
    <scope>NUCLEOTIDE SEQUENCE [LARGE SCALE GENOMIC DNA]</scope>
    <source>
        <strain evidence="5">CD08_7</strain>
    </source>
</reference>
<feature type="region of interest" description="Disordered" evidence="2">
    <location>
        <begin position="36"/>
        <end position="58"/>
    </location>
</feature>
<dbReference type="SUPFAM" id="SSF52402">
    <property type="entry name" value="Adenine nucleotide alpha hydrolases-like"/>
    <property type="match status" value="1"/>
</dbReference>
<dbReference type="PRINTS" id="PR01438">
    <property type="entry name" value="UNVRSLSTRESS"/>
</dbReference>
<feature type="compositionally biased region" description="Polar residues" evidence="2">
    <location>
        <begin position="39"/>
        <end position="56"/>
    </location>
</feature>